<dbReference type="Proteomes" id="UP001171111">
    <property type="component" value="Unassembled WGS sequence"/>
</dbReference>
<proteinExistence type="predicted"/>
<dbReference type="RefSeq" id="WP_273931354.1">
    <property type="nucleotide sequence ID" value="NZ_JAQSLK010000006.1"/>
</dbReference>
<sequence length="70" mass="7989">MKAEYDFSKAIKNPYYNASSQISMSLSQETLKYFKDLAKSKGVSFEEIIALFLNDCARKKLDIELKEVAS</sequence>
<gene>
    <name evidence="1" type="ORF">Q2362_02800</name>
</gene>
<dbReference type="EMBL" id="JAULJQ010000002">
    <property type="protein sequence ID" value="MDO2409029.1"/>
    <property type="molecule type" value="Genomic_DNA"/>
</dbReference>
<protein>
    <submittedName>
        <fullName evidence="1">Antitoxin</fullName>
    </submittedName>
</protein>
<keyword evidence="2" id="KW-1185">Reference proteome</keyword>
<accession>A0ABT8T775</accession>
<organism evidence="1 2">
    <name type="scientific">Campylobacter magnus</name>
    <dbReference type="NCBI Taxonomy" id="3026462"/>
    <lineage>
        <taxon>Bacteria</taxon>
        <taxon>Pseudomonadati</taxon>
        <taxon>Campylobacterota</taxon>
        <taxon>Epsilonproteobacteria</taxon>
        <taxon>Campylobacterales</taxon>
        <taxon>Campylobacteraceae</taxon>
        <taxon>Campylobacter</taxon>
    </lineage>
</organism>
<comment type="caution">
    <text evidence="1">The sequence shown here is derived from an EMBL/GenBank/DDBJ whole genome shotgun (WGS) entry which is preliminary data.</text>
</comment>
<name>A0ABT8T775_9BACT</name>
<evidence type="ECO:0000313" key="1">
    <source>
        <dbReference type="EMBL" id="MDO2409029.1"/>
    </source>
</evidence>
<reference evidence="1 2" key="1">
    <citation type="submission" date="2023-06" db="EMBL/GenBank/DDBJ databases">
        <title>Campylobacter magnum sp. nov., isolated from cecal contents of domestic pigs (Sus scrofa domesticus).</title>
        <authorList>
            <person name="Papic B."/>
            <person name="Gruntar I."/>
        </authorList>
    </citation>
    <scope>NUCLEOTIDE SEQUENCE [LARGE SCALE GENOMIC DNA]</scope>
    <source>
        <strain evidence="2">34484-21</strain>
    </source>
</reference>
<evidence type="ECO:0000313" key="2">
    <source>
        <dbReference type="Proteomes" id="UP001171111"/>
    </source>
</evidence>